<evidence type="ECO:0000256" key="1">
    <source>
        <dbReference type="SAM" id="Phobius"/>
    </source>
</evidence>
<dbReference type="InterPro" id="IPR025918">
    <property type="entry name" value="YIEGIA"/>
</dbReference>
<dbReference type="PROSITE" id="PS51257">
    <property type="entry name" value="PROKAR_LIPOPROTEIN"/>
    <property type="match status" value="1"/>
</dbReference>
<reference evidence="2 3" key="1">
    <citation type="submission" date="2019-10" db="EMBL/GenBank/DDBJ databases">
        <title>Bacillus aerolatum sp. nov., isolated from bioaerosol of sport playgrounds.</title>
        <authorList>
            <person name="Chen P."/>
            <person name="Zhang G."/>
        </authorList>
    </citation>
    <scope>NUCLEOTIDE SEQUENCE [LARGE SCALE GENOMIC DNA]</scope>
    <source>
        <strain evidence="2 3">CX253</strain>
    </source>
</reference>
<accession>A0A6I1FQL8</accession>
<name>A0A6I1FQL8_9BACI</name>
<dbReference type="AlphaFoldDB" id="A0A6I1FQL8"/>
<feature type="transmembrane region" description="Helical" evidence="1">
    <location>
        <begin position="115"/>
        <end position="146"/>
    </location>
</feature>
<keyword evidence="1" id="KW-1133">Transmembrane helix</keyword>
<protein>
    <recommendedName>
        <fullName evidence="4">YIEGIA protein</fullName>
    </recommendedName>
</protein>
<gene>
    <name evidence="2" type="ORF">F9802_02440</name>
</gene>
<sequence length="297" mass="33218">MDKYLLAVIIGIVFGCLSRFVLLRTDFRQYPTYPQGRIIHLSFGFIAAFIGAVAIPAVLKSDWTAVTFLGLAATQFREVRKMERDTLEKIDEQELVKRGSPFIEGMAQAFESRNYLVMFTALVTTLFSVFTPWLGILGGGVMLVIVKFKRSGKLLADVADITEGEIRFEGPNLYIGDIHIKNVGLEDSRKVIKERAAGAIINPKNENSIVTLSYLGQRQAMLHHVANVLGAYIDSGEPDFIPLSKRDMEDGRIGLFLMPQEKDFNQIKKVLENVPILDSAIRLPSEADKGKRKNPQK</sequence>
<comment type="caution">
    <text evidence="2">The sequence shown here is derived from an EMBL/GenBank/DDBJ whole genome shotgun (WGS) entry which is preliminary data.</text>
</comment>
<feature type="transmembrane region" description="Helical" evidence="1">
    <location>
        <begin position="38"/>
        <end position="59"/>
    </location>
</feature>
<evidence type="ECO:0000313" key="3">
    <source>
        <dbReference type="Proteomes" id="UP000429595"/>
    </source>
</evidence>
<evidence type="ECO:0008006" key="4">
    <source>
        <dbReference type="Google" id="ProtNLM"/>
    </source>
</evidence>
<organism evidence="2 3">
    <name type="scientific">Bacillus aerolatus</name>
    <dbReference type="NCBI Taxonomy" id="2653354"/>
    <lineage>
        <taxon>Bacteria</taxon>
        <taxon>Bacillati</taxon>
        <taxon>Bacillota</taxon>
        <taxon>Bacilli</taxon>
        <taxon>Bacillales</taxon>
        <taxon>Bacillaceae</taxon>
        <taxon>Bacillus</taxon>
    </lineage>
</organism>
<proteinExistence type="predicted"/>
<keyword evidence="1" id="KW-0812">Transmembrane</keyword>
<dbReference type="Pfam" id="PF14045">
    <property type="entry name" value="YIEGIA"/>
    <property type="match status" value="1"/>
</dbReference>
<evidence type="ECO:0000313" key="2">
    <source>
        <dbReference type="EMBL" id="KAB7709012.1"/>
    </source>
</evidence>
<feature type="transmembrane region" description="Helical" evidence="1">
    <location>
        <begin position="6"/>
        <end position="26"/>
    </location>
</feature>
<keyword evidence="1" id="KW-0472">Membrane</keyword>
<keyword evidence="3" id="KW-1185">Reference proteome</keyword>
<dbReference type="EMBL" id="WEIO01000001">
    <property type="protein sequence ID" value="KAB7709012.1"/>
    <property type="molecule type" value="Genomic_DNA"/>
</dbReference>
<dbReference type="Proteomes" id="UP000429595">
    <property type="component" value="Unassembled WGS sequence"/>
</dbReference>
<dbReference type="RefSeq" id="WP_152149538.1">
    <property type="nucleotide sequence ID" value="NZ_WEIO01000001.1"/>
</dbReference>